<reference evidence="3 4" key="1">
    <citation type="journal article" date="2013" name="Genome Announc.">
        <title>Genome Sequence of Novosphingobium lindaniclasticum LE124T, Isolated from a Hexachlorocyclohexane Dumpsite.</title>
        <authorList>
            <person name="Saxena A."/>
            <person name="Nayyar N."/>
            <person name="Sangwan N."/>
            <person name="Kumari R."/>
            <person name="Khurana J.P."/>
            <person name="Lal R."/>
        </authorList>
    </citation>
    <scope>NUCLEOTIDE SEQUENCE [LARGE SCALE GENOMIC DNA]</scope>
    <source>
        <strain evidence="3 4">LE124</strain>
    </source>
</reference>
<evidence type="ECO:0000256" key="1">
    <source>
        <dbReference type="SAM" id="MobiDB-lite"/>
    </source>
</evidence>
<dbReference type="PROSITE" id="PS50914">
    <property type="entry name" value="BON"/>
    <property type="match status" value="1"/>
</dbReference>
<dbReference type="PANTHER" id="PTHR34606">
    <property type="entry name" value="BON DOMAIN-CONTAINING PROTEIN"/>
    <property type="match status" value="1"/>
</dbReference>
<evidence type="ECO:0000313" key="4">
    <source>
        <dbReference type="Proteomes" id="UP000015527"/>
    </source>
</evidence>
<dbReference type="eggNOG" id="COG2823">
    <property type="taxonomic scope" value="Bacteria"/>
</dbReference>
<sequence>MNQRDSNFGGRRSSGYRNEDSDWETSRQDDRWQDESSHRTGSGWGNDDDQRSRYSGGRYSQESSGGRFQQSEGRRYGGSEGSYGSSYGGGSYGERSHYDRGSGNRGRFGDDYGARGQRGSRFSNDRGAYPSREYDASGGNDFADFTSEDYGGRDFYARRGGGGGGMSPSFSYRPTFDTFGRGYYGSRGYDSNDRDDRSWREYGEERGFFQRAGDEIASWFGDEDAARRREEDHRGRGPSDYTRSDERIREDVNDRLTQDWKVDATNIRVTAKDGEVTLEGTVGSRNAKRRAEDVADDVTGVKHVQNNLRVTGGTSWTDTGQGASFSNSARTGSTVSGTATGTSGTATSPSGTTTGSSSTGSSS</sequence>
<proteinExistence type="predicted"/>
<protein>
    <recommendedName>
        <fullName evidence="2">BON domain-containing protein</fullName>
    </recommendedName>
</protein>
<feature type="compositionally biased region" description="Basic and acidic residues" evidence="1">
    <location>
        <begin position="94"/>
        <end position="113"/>
    </location>
</feature>
<dbReference type="PANTHER" id="PTHR34606:SF15">
    <property type="entry name" value="BON DOMAIN-CONTAINING PROTEIN"/>
    <property type="match status" value="1"/>
</dbReference>
<feature type="compositionally biased region" description="Polar residues" evidence="1">
    <location>
        <begin position="305"/>
        <end position="330"/>
    </location>
</feature>
<accession>T0JCR3</accession>
<dbReference type="NCBIfam" id="NF033157">
    <property type="entry name" value="SWFGD_domain"/>
    <property type="match status" value="1"/>
</dbReference>
<organism evidence="3 4">
    <name type="scientific">Novosphingobium lindaniclasticum LE124</name>
    <dbReference type="NCBI Taxonomy" id="1096930"/>
    <lineage>
        <taxon>Bacteria</taxon>
        <taxon>Pseudomonadati</taxon>
        <taxon>Pseudomonadota</taxon>
        <taxon>Alphaproteobacteria</taxon>
        <taxon>Sphingomonadales</taxon>
        <taxon>Sphingomonadaceae</taxon>
        <taxon>Novosphingobium</taxon>
    </lineage>
</organism>
<feature type="compositionally biased region" description="Low complexity" evidence="1">
    <location>
        <begin position="331"/>
        <end position="363"/>
    </location>
</feature>
<dbReference type="InterPro" id="IPR051686">
    <property type="entry name" value="Lipoprotein_DolP"/>
</dbReference>
<feature type="compositionally biased region" description="Polar residues" evidence="1">
    <location>
        <begin position="58"/>
        <end position="70"/>
    </location>
</feature>
<feature type="compositionally biased region" description="Basic and acidic residues" evidence="1">
    <location>
        <begin position="17"/>
        <end position="38"/>
    </location>
</feature>
<dbReference type="AlphaFoldDB" id="T0JCR3"/>
<gene>
    <name evidence="3" type="ORF">L284_00620</name>
</gene>
<feature type="region of interest" description="Disordered" evidence="1">
    <location>
        <begin position="305"/>
        <end position="363"/>
    </location>
</feature>
<dbReference type="RefSeq" id="WP_021232122.1">
    <property type="nucleotide sequence ID" value="NZ_ATHL01000003.1"/>
</dbReference>
<feature type="domain" description="BON" evidence="2">
    <location>
        <begin position="244"/>
        <end position="312"/>
    </location>
</feature>
<dbReference type="InterPro" id="IPR047800">
    <property type="entry name" value="SWFGD_dom"/>
</dbReference>
<name>T0JCR3_9SPHN</name>
<feature type="region of interest" description="Disordered" evidence="1">
    <location>
        <begin position="221"/>
        <end position="249"/>
    </location>
</feature>
<evidence type="ECO:0000259" key="2">
    <source>
        <dbReference type="PROSITE" id="PS50914"/>
    </source>
</evidence>
<feature type="compositionally biased region" description="Basic and acidic residues" evidence="1">
    <location>
        <begin position="224"/>
        <end position="249"/>
    </location>
</feature>
<dbReference type="InterPro" id="IPR007055">
    <property type="entry name" value="BON_dom"/>
</dbReference>
<evidence type="ECO:0000313" key="3">
    <source>
        <dbReference type="EMBL" id="EQB19669.1"/>
    </source>
</evidence>
<dbReference type="InterPro" id="IPR014004">
    <property type="entry name" value="Transpt-assoc_nodulatn_dom_bac"/>
</dbReference>
<dbReference type="OrthoDB" id="680465at2"/>
<dbReference type="Pfam" id="PF04972">
    <property type="entry name" value="BON"/>
    <property type="match status" value="1"/>
</dbReference>
<comment type="caution">
    <text evidence="3">The sequence shown here is derived from an EMBL/GenBank/DDBJ whole genome shotgun (WGS) entry which is preliminary data.</text>
</comment>
<dbReference type="PATRIC" id="fig|1096930.3.peg.126"/>
<dbReference type="EMBL" id="ATHL01000003">
    <property type="protein sequence ID" value="EQB19669.1"/>
    <property type="molecule type" value="Genomic_DNA"/>
</dbReference>
<feature type="region of interest" description="Disordered" evidence="1">
    <location>
        <begin position="1"/>
        <end position="142"/>
    </location>
</feature>
<feature type="compositionally biased region" description="Gly residues" evidence="1">
    <location>
        <begin position="78"/>
        <end position="92"/>
    </location>
</feature>
<dbReference type="SMART" id="SM00749">
    <property type="entry name" value="BON"/>
    <property type="match status" value="1"/>
</dbReference>
<dbReference type="Gene3D" id="3.30.1340.30">
    <property type="match status" value="1"/>
</dbReference>
<dbReference type="Proteomes" id="UP000015527">
    <property type="component" value="Unassembled WGS sequence"/>
</dbReference>
<keyword evidence="4" id="KW-1185">Reference proteome</keyword>